<reference evidence="2" key="3">
    <citation type="submission" date="2025-09" db="UniProtKB">
        <authorList>
            <consortium name="Ensembl"/>
        </authorList>
    </citation>
    <scope>IDENTIFICATION</scope>
    <source>
        <strain evidence="2">breed Abyssinian</strain>
    </source>
</reference>
<sequence>MKNLHTVFQSGCTLHSHQQCRGDPLSLHPCQHLLLPELILAILTGGRWYFIAVLICISLMMSYVEHFFMCLLANWMSSLEKCLFMSFAHFFTGLFFWVLSLISFLQILDTNPLSDM</sequence>
<evidence type="ECO:0000313" key="2">
    <source>
        <dbReference type="Ensembl" id="ENSFCTP00005002010.1"/>
    </source>
</evidence>
<evidence type="ECO:0000256" key="1">
    <source>
        <dbReference type="SAM" id="Phobius"/>
    </source>
</evidence>
<reference evidence="2 3" key="1">
    <citation type="submission" date="2021-02" db="EMBL/GenBank/DDBJ databases">
        <title>Safari Cat Assemblies.</title>
        <authorList>
            <person name="Bredemeyer K.R."/>
            <person name="Murphy W.J."/>
        </authorList>
    </citation>
    <scope>NUCLEOTIDE SEQUENCE [LARGE SCALE GENOMIC DNA]</scope>
</reference>
<keyword evidence="1" id="KW-0812">Transmembrane</keyword>
<proteinExistence type="predicted"/>
<dbReference type="Proteomes" id="UP000823872">
    <property type="component" value="Chromosome B2"/>
</dbReference>
<dbReference type="GeneTree" id="ENSGT01140000286560"/>
<name>A0ABI7VV16_FELCA</name>
<organism evidence="2 3">
    <name type="scientific">Felis catus</name>
    <name type="common">Cat</name>
    <name type="synonym">Felis silvestris catus</name>
    <dbReference type="NCBI Taxonomy" id="9685"/>
    <lineage>
        <taxon>Eukaryota</taxon>
        <taxon>Metazoa</taxon>
        <taxon>Chordata</taxon>
        <taxon>Craniata</taxon>
        <taxon>Vertebrata</taxon>
        <taxon>Euteleostomi</taxon>
        <taxon>Mammalia</taxon>
        <taxon>Eutheria</taxon>
        <taxon>Laurasiatheria</taxon>
        <taxon>Carnivora</taxon>
        <taxon>Feliformia</taxon>
        <taxon>Felidae</taxon>
        <taxon>Felinae</taxon>
        <taxon>Felis</taxon>
    </lineage>
</organism>
<keyword evidence="1" id="KW-0472">Membrane</keyword>
<accession>A0ABI7VV16</accession>
<keyword evidence="3" id="KW-1185">Reference proteome</keyword>
<reference evidence="2" key="2">
    <citation type="submission" date="2025-08" db="UniProtKB">
        <authorList>
            <consortium name="Ensembl"/>
        </authorList>
    </citation>
    <scope>IDENTIFICATION</scope>
    <source>
        <strain evidence="2">breed Abyssinian</strain>
    </source>
</reference>
<protein>
    <submittedName>
        <fullName evidence="2">Uncharacterized protein</fullName>
    </submittedName>
</protein>
<feature type="transmembrane region" description="Helical" evidence="1">
    <location>
        <begin position="48"/>
        <end position="75"/>
    </location>
</feature>
<dbReference type="Ensembl" id="ENSFCTT00005003415.1">
    <property type="protein sequence ID" value="ENSFCTP00005002010.1"/>
    <property type="gene ID" value="ENSFCTG00005001340.1"/>
</dbReference>
<feature type="transmembrane region" description="Helical" evidence="1">
    <location>
        <begin position="87"/>
        <end position="108"/>
    </location>
</feature>
<evidence type="ECO:0000313" key="3">
    <source>
        <dbReference type="Proteomes" id="UP000823872"/>
    </source>
</evidence>
<keyword evidence="1" id="KW-1133">Transmembrane helix</keyword>